<gene>
    <name evidence="2" type="ORF">CLV30_101526</name>
</gene>
<evidence type="ECO:0000259" key="1">
    <source>
        <dbReference type="PROSITE" id="PS50983"/>
    </source>
</evidence>
<dbReference type="Pfam" id="PF01497">
    <property type="entry name" value="Peripla_BP_2"/>
    <property type="match status" value="1"/>
</dbReference>
<dbReference type="InterPro" id="IPR002491">
    <property type="entry name" value="ABC_transptr_periplasmic_BD"/>
</dbReference>
<evidence type="ECO:0000313" key="2">
    <source>
        <dbReference type="EMBL" id="PSL08551.1"/>
    </source>
</evidence>
<dbReference type="EMBL" id="PYGE01000001">
    <property type="protein sequence ID" value="PSL08551.1"/>
    <property type="molecule type" value="Genomic_DNA"/>
</dbReference>
<proteinExistence type="predicted"/>
<dbReference type="Proteomes" id="UP000243528">
    <property type="component" value="Unassembled WGS sequence"/>
</dbReference>
<dbReference type="PANTHER" id="PTHR42860">
    <property type="entry name" value="VITAMIN B12-BINDING PROTEIN"/>
    <property type="match status" value="1"/>
</dbReference>
<accession>A0A2P8EGG4</accession>
<keyword evidence="3" id="KW-1185">Reference proteome</keyword>
<dbReference type="SUPFAM" id="SSF53807">
    <property type="entry name" value="Helical backbone' metal receptor"/>
    <property type="match status" value="1"/>
</dbReference>
<dbReference type="OrthoDB" id="6495095at2"/>
<dbReference type="Gene3D" id="3.40.50.1980">
    <property type="entry name" value="Nitrogenase molybdenum iron protein domain"/>
    <property type="match status" value="2"/>
</dbReference>
<name>A0A2P8EGG4_9ACTN</name>
<dbReference type="PANTHER" id="PTHR42860:SF1">
    <property type="entry name" value="VITAMIN B12-BINDING PROTEIN"/>
    <property type="match status" value="1"/>
</dbReference>
<feature type="domain" description="Fe/B12 periplasmic-binding" evidence="1">
    <location>
        <begin position="2"/>
        <end position="283"/>
    </location>
</feature>
<organism evidence="2 3">
    <name type="scientific">Haloactinopolyspora alba</name>
    <dbReference type="NCBI Taxonomy" id="648780"/>
    <lineage>
        <taxon>Bacteria</taxon>
        <taxon>Bacillati</taxon>
        <taxon>Actinomycetota</taxon>
        <taxon>Actinomycetes</taxon>
        <taxon>Jiangellales</taxon>
        <taxon>Jiangellaceae</taxon>
        <taxon>Haloactinopolyspora</taxon>
    </lineage>
</organism>
<evidence type="ECO:0000313" key="3">
    <source>
        <dbReference type="Proteomes" id="UP000243528"/>
    </source>
</evidence>
<protein>
    <submittedName>
        <fullName evidence="2">Iron complex transport system substrate-binding protein</fullName>
    </submittedName>
</protein>
<dbReference type="RefSeq" id="WP_106535575.1">
    <property type="nucleotide sequence ID" value="NZ_ML142897.1"/>
</dbReference>
<dbReference type="AlphaFoldDB" id="A0A2P8EGG4"/>
<dbReference type="InterPro" id="IPR051030">
    <property type="entry name" value="Vitamin_B12-ABC_binding"/>
</dbReference>
<dbReference type="PROSITE" id="PS50983">
    <property type="entry name" value="FE_B12_PBP"/>
    <property type="match status" value="1"/>
</dbReference>
<comment type="caution">
    <text evidence="2">The sequence shown here is derived from an EMBL/GenBank/DDBJ whole genome shotgun (WGS) entry which is preliminary data.</text>
</comment>
<sequence length="296" mass="30859">MRIVSLLPSTTETLFAIGAGDDVVGVTFECDHPAEARTRTIVSTSALPDGLAPGRIDEIVSRRMAAGEDLYHLDQGALAGLDADLVVTQDLCAVCAVDVSNVQDALEHLVCSADVLTIDPQNLAEVLASVRTLGNATGTGDRADELVTSLTGRLDAVRATIAHRRHVPALVLEWTDPPFAPGHWVPDMVEAAGGTCVLGEAGERSYRTDPAVVRGSAAEVVVCAPCGFGLDESTRLAHELVEHDGVAPGTPVWAVDANASFARPGPRLVDGVEALAAILHPEAAGPPDPALARRVR</sequence>
<reference evidence="2 3" key="1">
    <citation type="submission" date="2018-03" db="EMBL/GenBank/DDBJ databases">
        <title>Genomic Encyclopedia of Archaeal and Bacterial Type Strains, Phase II (KMG-II): from individual species to whole genera.</title>
        <authorList>
            <person name="Goeker M."/>
        </authorList>
    </citation>
    <scope>NUCLEOTIDE SEQUENCE [LARGE SCALE GENOMIC DNA]</scope>
    <source>
        <strain evidence="2 3">DSM 45211</strain>
    </source>
</reference>